<evidence type="ECO:0000256" key="1">
    <source>
        <dbReference type="ARBA" id="ARBA00022741"/>
    </source>
</evidence>
<evidence type="ECO:0000313" key="6">
    <source>
        <dbReference type="Proteomes" id="UP000032900"/>
    </source>
</evidence>
<keyword evidence="1 3" id="KW-0547">Nucleotide-binding</keyword>
<proteinExistence type="predicted"/>
<gene>
    <name evidence="5" type="ORF">JCM15548_13171</name>
</gene>
<sequence length="279" mass="31436">MTDRVLIQKASGELVPFSAEKLAASLQRVGASEDLIQLVVNDIVSWLTEGVHTRKIYARAFSLLRKYKRSAAARYSLKKAIMELGPSGYPFENFIGAVFQAQGFQVEVGQEVEGMCVKHEVDVIATNHQHQHLVECKFYNSPGKYASVQVPLYIRSRVNDIVMKRQSQPQYDGFEFHGWVATNTRFTTDALAFGNCSGLNLLSWDYPEGKSLKHIVEEKHLFPVTALTMLTKAEKQKLLSDGIVLCRQLADNPDLLHPLQMNTAKRRKVLTEIKDLGNK</sequence>
<comment type="caution">
    <text evidence="5">The sequence shown here is derived from an EMBL/GenBank/DDBJ whole genome shotgun (WGS) entry which is preliminary data.</text>
</comment>
<dbReference type="Gene3D" id="3.40.1350.10">
    <property type="match status" value="1"/>
</dbReference>
<dbReference type="PROSITE" id="PS51161">
    <property type="entry name" value="ATP_CONE"/>
    <property type="match status" value="1"/>
</dbReference>
<feature type="domain" description="ATP-cone" evidence="4">
    <location>
        <begin position="5"/>
        <end position="86"/>
    </location>
</feature>
<dbReference type="GO" id="GO:0004519">
    <property type="term" value="F:endonuclease activity"/>
    <property type="evidence" value="ECO:0007669"/>
    <property type="project" value="InterPro"/>
</dbReference>
<name>A0A0E9M0E5_9BACT</name>
<dbReference type="GO" id="GO:0005524">
    <property type="term" value="F:ATP binding"/>
    <property type="evidence" value="ECO:0007669"/>
    <property type="project" value="UniProtKB-UniRule"/>
</dbReference>
<dbReference type="InterPro" id="IPR007560">
    <property type="entry name" value="Restrct_endonuc_IV_Mrr"/>
</dbReference>
<dbReference type="Proteomes" id="UP000032900">
    <property type="component" value="Unassembled WGS sequence"/>
</dbReference>
<evidence type="ECO:0000313" key="5">
    <source>
        <dbReference type="EMBL" id="GAO30856.1"/>
    </source>
</evidence>
<accession>A0A0E9M0E5</accession>
<dbReference type="AlphaFoldDB" id="A0A0E9M0E5"/>
<dbReference type="InterPro" id="IPR011856">
    <property type="entry name" value="tRNA_endonuc-like_dom_sf"/>
</dbReference>
<dbReference type="RefSeq" id="WP_062126314.1">
    <property type="nucleotide sequence ID" value="NZ_BAZW01000032.1"/>
</dbReference>
<dbReference type="GO" id="GO:0009307">
    <property type="term" value="P:DNA restriction-modification system"/>
    <property type="evidence" value="ECO:0007669"/>
    <property type="project" value="InterPro"/>
</dbReference>
<keyword evidence="6" id="KW-1185">Reference proteome</keyword>
<dbReference type="STRING" id="1236989.JCM15548_13171"/>
<dbReference type="Pfam" id="PF04471">
    <property type="entry name" value="Mrr_cat"/>
    <property type="match status" value="1"/>
</dbReference>
<dbReference type="EMBL" id="BAZW01000032">
    <property type="protein sequence ID" value="GAO30856.1"/>
    <property type="molecule type" value="Genomic_DNA"/>
</dbReference>
<dbReference type="CDD" id="cd22308">
    <property type="entry name" value="Af1548-like"/>
    <property type="match status" value="1"/>
</dbReference>
<evidence type="ECO:0000256" key="3">
    <source>
        <dbReference type="PROSITE-ProRule" id="PRU00492"/>
    </source>
</evidence>
<reference evidence="5 6" key="1">
    <citation type="journal article" date="2015" name="Microbes Environ.">
        <title>Distribution and evolution of nitrogen fixation genes in the phylum bacteroidetes.</title>
        <authorList>
            <person name="Inoue J."/>
            <person name="Oshima K."/>
            <person name="Suda W."/>
            <person name="Sakamoto M."/>
            <person name="Iino T."/>
            <person name="Noda S."/>
            <person name="Hongoh Y."/>
            <person name="Hattori M."/>
            <person name="Ohkuma M."/>
        </authorList>
    </citation>
    <scope>NUCLEOTIDE SEQUENCE [LARGE SCALE GENOMIC DNA]</scope>
    <source>
        <strain evidence="5">JCM 15548</strain>
    </source>
</reference>
<dbReference type="InterPro" id="IPR011335">
    <property type="entry name" value="Restrct_endonuc-II-like"/>
</dbReference>
<keyword evidence="2 3" id="KW-0067">ATP-binding</keyword>
<organism evidence="5 6">
    <name type="scientific">Geofilum rubicundum JCM 15548</name>
    <dbReference type="NCBI Taxonomy" id="1236989"/>
    <lineage>
        <taxon>Bacteria</taxon>
        <taxon>Pseudomonadati</taxon>
        <taxon>Bacteroidota</taxon>
        <taxon>Bacteroidia</taxon>
        <taxon>Marinilabiliales</taxon>
        <taxon>Marinilabiliaceae</taxon>
        <taxon>Geofilum</taxon>
    </lineage>
</organism>
<dbReference type="GO" id="GO:0003677">
    <property type="term" value="F:DNA binding"/>
    <property type="evidence" value="ECO:0007669"/>
    <property type="project" value="InterPro"/>
</dbReference>
<protein>
    <recommendedName>
        <fullName evidence="4">ATP-cone domain-containing protein</fullName>
    </recommendedName>
</protein>
<dbReference type="InterPro" id="IPR005144">
    <property type="entry name" value="ATP-cone_dom"/>
</dbReference>
<dbReference type="SUPFAM" id="SSF52980">
    <property type="entry name" value="Restriction endonuclease-like"/>
    <property type="match status" value="1"/>
</dbReference>
<evidence type="ECO:0000259" key="4">
    <source>
        <dbReference type="PROSITE" id="PS51161"/>
    </source>
</evidence>
<dbReference type="OrthoDB" id="320396at2"/>
<evidence type="ECO:0000256" key="2">
    <source>
        <dbReference type="ARBA" id="ARBA00022840"/>
    </source>
</evidence>